<dbReference type="PANTHER" id="PTHR31632:SF2">
    <property type="entry name" value="PLASMA MEMBRANE IRON PERMEASE"/>
    <property type="match status" value="1"/>
</dbReference>
<keyword evidence="6 8" id="KW-0472">Membrane</keyword>
<dbReference type="InterPro" id="IPR004923">
    <property type="entry name" value="FTR1/Fip1/EfeU"/>
</dbReference>
<feature type="transmembrane region" description="Helical" evidence="8">
    <location>
        <begin position="211"/>
        <end position="233"/>
    </location>
</feature>
<feature type="transmembrane region" description="Helical" evidence="8">
    <location>
        <begin position="180"/>
        <end position="199"/>
    </location>
</feature>
<dbReference type="GO" id="GO:0033215">
    <property type="term" value="P:reductive iron assimilation"/>
    <property type="evidence" value="ECO:0007669"/>
    <property type="project" value="EnsemblFungi"/>
</dbReference>
<dbReference type="PANTHER" id="PTHR31632">
    <property type="entry name" value="IRON TRANSPORTER FTH1"/>
    <property type="match status" value="1"/>
</dbReference>
<evidence type="ECO:0000256" key="1">
    <source>
        <dbReference type="ARBA" id="ARBA00004141"/>
    </source>
</evidence>
<evidence type="ECO:0000313" key="10">
    <source>
        <dbReference type="Proteomes" id="UP000243515"/>
    </source>
</evidence>
<keyword evidence="3" id="KW-0813">Transport</keyword>
<protein>
    <recommendedName>
        <fullName evidence="11">Plasma membrane iron permease</fullName>
    </recommendedName>
</protein>
<organism evidence="9 10">
    <name type="scientific">Elaphomyces granulatus</name>
    <dbReference type="NCBI Taxonomy" id="519963"/>
    <lineage>
        <taxon>Eukaryota</taxon>
        <taxon>Fungi</taxon>
        <taxon>Dikarya</taxon>
        <taxon>Ascomycota</taxon>
        <taxon>Pezizomycotina</taxon>
        <taxon>Eurotiomycetes</taxon>
        <taxon>Eurotiomycetidae</taxon>
        <taxon>Eurotiales</taxon>
        <taxon>Elaphomycetaceae</taxon>
        <taxon>Elaphomyces</taxon>
    </lineage>
</organism>
<evidence type="ECO:0000256" key="5">
    <source>
        <dbReference type="ARBA" id="ARBA00022989"/>
    </source>
</evidence>
<evidence type="ECO:0000313" key="9">
    <source>
        <dbReference type="EMBL" id="OXV07841.1"/>
    </source>
</evidence>
<keyword evidence="3" id="KW-0406">Ion transport</keyword>
<name>A0A232LUK8_9EURO</name>
<keyword evidence="3" id="KW-0410">Iron transport</keyword>
<dbReference type="AlphaFoldDB" id="A0A232LUK8"/>
<feature type="transmembrane region" description="Helical" evidence="8">
    <location>
        <begin position="87"/>
        <end position="110"/>
    </location>
</feature>
<feature type="transmembrane region" description="Helical" evidence="8">
    <location>
        <begin position="147"/>
        <end position="168"/>
    </location>
</feature>
<dbReference type="GO" id="GO:0061840">
    <property type="term" value="F:high-affinity ferrous iron transmembrane transporter activity"/>
    <property type="evidence" value="ECO:0007669"/>
    <property type="project" value="EnsemblFungi"/>
</dbReference>
<dbReference type="Pfam" id="PF03239">
    <property type="entry name" value="FTR1"/>
    <property type="match status" value="1"/>
</dbReference>
<keyword evidence="5 8" id="KW-1133">Transmembrane helix</keyword>
<feature type="region of interest" description="Disordered" evidence="7">
    <location>
        <begin position="330"/>
        <end position="371"/>
    </location>
</feature>
<evidence type="ECO:0000256" key="2">
    <source>
        <dbReference type="ARBA" id="ARBA00008333"/>
    </source>
</evidence>
<dbReference type="EMBL" id="NPHW01004506">
    <property type="protein sequence ID" value="OXV07841.1"/>
    <property type="molecule type" value="Genomic_DNA"/>
</dbReference>
<evidence type="ECO:0008006" key="11">
    <source>
        <dbReference type="Google" id="ProtNLM"/>
    </source>
</evidence>
<reference evidence="9 10" key="1">
    <citation type="journal article" date="2015" name="Environ. Microbiol.">
        <title>Metagenome sequence of Elaphomyces granulatus from sporocarp tissue reveals Ascomycota ectomycorrhizal fingerprints of genome expansion and a Proteobacteria-rich microbiome.</title>
        <authorList>
            <person name="Quandt C.A."/>
            <person name="Kohler A."/>
            <person name="Hesse C.N."/>
            <person name="Sharpton T.J."/>
            <person name="Martin F."/>
            <person name="Spatafora J.W."/>
        </authorList>
    </citation>
    <scope>NUCLEOTIDE SEQUENCE [LARGE SCALE GENOMIC DNA]</scope>
    <source>
        <strain evidence="9 10">OSC145934</strain>
    </source>
</reference>
<dbReference type="GO" id="GO:0033573">
    <property type="term" value="C:high-affinity iron permease complex"/>
    <property type="evidence" value="ECO:0007669"/>
    <property type="project" value="EnsemblFungi"/>
</dbReference>
<evidence type="ECO:0000256" key="7">
    <source>
        <dbReference type="SAM" id="MobiDB-lite"/>
    </source>
</evidence>
<sequence>MYVFSVPIFFIVFRETLETGIIVAILLSFLKQNIGGPDRDPVIYRKLRNQVWVGTGSSLLLCTIAGCGLIGAFYSLNINGWGIADQIWEGVFSLLASLIISIMGIALLRVSKLQEKWRIKLALALATHSRTSTDTATTRFKRFCEKYAMFILPFVTVLREGLEAVVFIGGVSLGLPASAIPLPAITGLLAGCLLSYLIYKGGNMAPIQVFLIISTCVLYLVGAGLFTRCVVYFEGYKWNHMTGGDSSESGTGPGSYNIHTSVWHVNCCGISINTGGGGWAIFNAILGWSNSASYGSVISYNMYWIAVIVGFLSLLYREQRGHWPLMKKSAAVNQDSDIDTPKDPGEPEEPIQLPTLEETDDKSATTKAVAA</sequence>
<feature type="transmembrane region" description="Helical" evidence="8">
    <location>
        <begin position="6"/>
        <end position="30"/>
    </location>
</feature>
<dbReference type="Proteomes" id="UP000243515">
    <property type="component" value="Unassembled WGS sequence"/>
</dbReference>
<proteinExistence type="inferred from homology"/>
<evidence type="ECO:0000256" key="8">
    <source>
        <dbReference type="SAM" id="Phobius"/>
    </source>
</evidence>
<evidence type="ECO:0000256" key="3">
    <source>
        <dbReference type="ARBA" id="ARBA00022496"/>
    </source>
</evidence>
<comment type="similarity">
    <text evidence="2">Belongs to the oxidase-dependent Fe transporter (OFeT) (TC 9.A.10.1) family.</text>
</comment>
<gene>
    <name evidence="9" type="ORF">Egran_04393</name>
</gene>
<keyword evidence="3" id="KW-0408">Iron</keyword>
<evidence type="ECO:0000256" key="4">
    <source>
        <dbReference type="ARBA" id="ARBA00022692"/>
    </source>
</evidence>
<keyword evidence="4 8" id="KW-0812">Transmembrane</keyword>
<evidence type="ECO:0000256" key="6">
    <source>
        <dbReference type="ARBA" id="ARBA00023136"/>
    </source>
</evidence>
<keyword evidence="10" id="KW-1185">Reference proteome</keyword>
<feature type="transmembrane region" description="Helical" evidence="8">
    <location>
        <begin position="51"/>
        <end position="75"/>
    </location>
</feature>
<dbReference type="OrthoDB" id="4364at2759"/>
<comment type="subcellular location">
    <subcellularLocation>
        <location evidence="1">Membrane</location>
        <topology evidence="1">Multi-pass membrane protein</topology>
    </subcellularLocation>
</comment>
<comment type="caution">
    <text evidence="9">The sequence shown here is derived from an EMBL/GenBank/DDBJ whole genome shotgun (WGS) entry which is preliminary data.</text>
</comment>
<accession>A0A232LUK8</accession>
<feature type="transmembrane region" description="Helical" evidence="8">
    <location>
        <begin position="297"/>
        <end position="316"/>
    </location>
</feature>